<dbReference type="Pfam" id="PF00534">
    <property type="entry name" value="Glycos_transf_1"/>
    <property type="match status" value="1"/>
</dbReference>
<name>A0A510KCJ4_9FUSO</name>
<evidence type="ECO:0000313" key="3">
    <source>
        <dbReference type="EMBL" id="BBM48877.1"/>
    </source>
</evidence>
<reference evidence="3 4" key="1">
    <citation type="submission" date="2019-07" db="EMBL/GenBank/DDBJ databases">
        <title>Complete Genome Sequence of Leptotrichia wadei Strain JMUB3934.</title>
        <authorList>
            <person name="Watanabe S."/>
            <person name="Cui L."/>
        </authorList>
    </citation>
    <scope>NUCLEOTIDE SEQUENCE [LARGE SCALE GENOMIC DNA]</scope>
    <source>
        <strain evidence="3 4">JMUB3934</strain>
    </source>
</reference>
<dbReference type="SUPFAM" id="SSF53756">
    <property type="entry name" value="UDP-Glycosyltransferase/glycogen phosphorylase"/>
    <property type="match status" value="1"/>
</dbReference>
<evidence type="ECO:0000259" key="2">
    <source>
        <dbReference type="Pfam" id="PF00534"/>
    </source>
</evidence>
<keyword evidence="1" id="KW-0808">Transferase</keyword>
<organism evidence="3 4">
    <name type="scientific">Leptotrichia wadei</name>
    <dbReference type="NCBI Taxonomy" id="157687"/>
    <lineage>
        <taxon>Bacteria</taxon>
        <taxon>Fusobacteriati</taxon>
        <taxon>Fusobacteriota</taxon>
        <taxon>Fusobacteriia</taxon>
        <taxon>Fusobacteriales</taxon>
        <taxon>Leptotrichiaceae</taxon>
        <taxon>Leptotrichia</taxon>
    </lineage>
</organism>
<dbReference type="Proteomes" id="UP000321501">
    <property type="component" value="Chromosome"/>
</dbReference>
<dbReference type="EMBL" id="AP019835">
    <property type="protein sequence ID" value="BBM48877.1"/>
    <property type="molecule type" value="Genomic_DNA"/>
</dbReference>
<evidence type="ECO:0000256" key="1">
    <source>
        <dbReference type="ARBA" id="ARBA00022679"/>
    </source>
</evidence>
<dbReference type="PANTHER" id="PTHR46401">
    <property type="entry name" value="GLYCOSYLTRANSFERASE WBBK-RELATED"/>
    <property type="match status" value="1"/>
</dbReference>
<proteinExistence type="predicted"/>
<dbReference type="PANTHER" id="PTHR46401:SF2">
    <property type="entry name" value="GLYCOSYLTRANSFERASE WBBK-RELATED"/>
    <property type="match status" value="1"/>
</dbReference>
<gene>
    <name evidence="3" type="ORF">JMUB3934_0147</name>
</gene>
<evidence type="ECO:0000313" key="4">
    <source>
        <dbReference type="Proteomes" id="UP000321501"/>
    </source>
</evidence>
<protein>
    <recommendedName>
        <fullName evidence="2">Glycosyl transferase family 1 domain-containing protein</fullName>
    </recommendedName>
</protein>
<dbReference type="AlphaFoldDB" id="A0A510KCJ4"/>
<sequence>MKIIQVLSNISYGDAVSNDALNIDRILKKKGYLTSIYSIGIDNRLKNRIKEYKDIEKENLKESDIVIYHKAIGTKITYDLQKLKCKKVMRYHNITPSKYFKNYNKIAYNSVKYGRKGLKYAQKYIDYSIADSTYNKNELLELGYKNVEVVPVFISFEDYKKDANLKILQKCNDNKINILFVGRIAPNKSQEDVIKSFYFYNKYINKNSRLILVGNDSGFEKYSKLLKNLVKDLYLEEDVIFSGHIKFDELLAYYKISDLFLCMSEHEGFCVPLVESMYFNIPILAYNSSAIKETLGGSGILVNKKNYLMIAELINQIIENKELKEQIIQNQKKQLNNYKLVNVEKKFLEIIENK</sequence>
<dbReference type="InterPro" id="IPR001296">
    <property type="entry name" value="Glyco_trans_1"/>
</dbReference>
<feature type="domain" description="Glycosyl transferase family 1" evidence="2">
    <location>
        <begin position="172"/>
        <end position="334"/>
    </location>
</feature>
<dbReference type="Gene3D" id="3.40.50.2000">
    <property type="entry name" value="Glycogen Phosphorylase B"/>
    <property type="match status" value="2"/>
</dbReference>
<accession>A0A510KCJ4</accession>
<dbReference type="RefSeq" id="WP_146963387.1">
    <property type="nucleotide sequence ID" value="NZ_AP019835.1"/>
</dbReference>
<dbReference type="GO" id="GO:0016757">
    <property type="term" value="F:glycosyltransferase activity"/>
    <property type="evidence" value="ECO:0007669"/>
    <property type="project" value="InterPro"/>
</dbReference>
<dbReference type="GO" id="GO:0009103">
    <property type="term" value="P:lipopolysaccharide biosynthetic process"/>
    <property type="evidence" value="ECO:0007669"/>
    <property type="project" value="TreeGrafter"/>
</dbReference>